<feature type="repeat" description="PPR" evidence="2">
    <location>
        <begin position="471"/>
        <end position="505"/>
    </location>
</feature>
<dbReference type="FunFam" id="1.25.40.10:FF:000366">
    <property type="entry name" value="Pentatricopeptide (PPR) repeat-containing protein"/>
    <property type="match status" value="1"/>
</dbReference>
<reference evidence="4 5" key="1">
    <citation type="submission" date="2021-07" db="EMBL/GenBank/DDBJ databases">
        <title>The Aristolochia fimbriata genome: insights into angiosperm evolution, floral development and chemical biosynthesis.</title>
        <authorList>
            <person name="Jiao Y."/>
        </authorList>
    </citation>
    <scope>NUCLEOTIDE SEQUENCE [LARGE SCALE GENOMIC DNA]</scope>
    <source>
        <strain evidence="4">IBCAS-2021</strain>
        <tissue evidence="4">Leaf</tissue>
    </source>
</reference>
<dbReference type="Pfam" id="PF20431">
    <property type="entry name" value="E_motif"/>
    <property type="match status" value="1"/>
</dbReference>
<dbReference type="InterPro" id="IPR011990">
    <property type="entry name" value="TPR-like_helical_dom_sf"/>
</dbReference>
<comment type="caution">
    <text evidence="4">The sequence shown here is derived from an EMBL/GenBank/DDBJ whole genome shotgun (WGS) entry which is preliminary data.</text>
</comment>
<sequence>MPLPGRDVTANVLLRFPRFVYVAITSSSSKISYSLNQNDSLSYSPSRFFSLLSDLPENFLIYSIRNAAKYKTLHPSDVEVLHSRAVKWGLSQNREVVGGLLNLYCKCRQICSASQLFDEISVRNVYAWTVLISTYATMGLFELGSKLFCQMLSEGVQPNCFTLSSVFKCCAGDGNLRMGKKIHGWILRHGIEFDIVLENSILDLFVKSGAFNYAQRVFELMSEKDTVSWNIMISAFLMVGDIDKSMDLFRKLPYPDTASWNTIISGHMQHGLDRRALELLYEMGRASPRFNKLTFSVALGLAAALALLDLGKEVHARLLRTGFVSESFLRVSLIDMYCKCMKVETAATIFYDTCQHPANMEITTMHKSENIILWSSMISGYVQNGRSEDALNLFRVMLQKGIKISPFTLTSIASACADAGTLEQGRQIHGAVEKCGPKSDVVLASAIIDMYSKCGSIEDAQAFFHRTSDRNIVLWTSIIHGCALHGQASDAIRLFELMLKENIMPNEVSFVGVLSACAHSGLVKEGQKYFKSMQEDYGITPGVEHLTCMVDLFGRAGQLLEAKDFIRFSGISHCSVAWRALLSACRIHKNFDMGTWVSERLVQLEPSSVGSYVLLSNMCAMTKKWDESTKMRSLMRDRGIKKDPGQSWIQLKSEVHTFVAGDQSHAKKDEIYTYLEMLIGRIKSIGYSTDVHSVLQDVEEEQRESLISYHSEKLAVTYGIMSTPSGSPIRVMKNLRVCTDCHVAIKYISLITAREIILRDAQRFHHFKYGECSCSDFW</sequence>
<keyword evidence="1" id="KW-0677">Repeat</keyword>
<dbReference type="GO" id="GO:0009451">
    <property type="term" value="P:RNA modification"/>
    <property type="evidence" value="ECO:0007669"/>
    <property type="project" value="InterPro"/>
</dbReference>
<dbReference type="InterPro" id="IPR046848">
    <property type="entry name" value="E_motif"/>
</dbReference>
<dbReference type="FunFam" id="1.25.40.10:FF:000031">
    <property type="entry name" value="Pentatricopeptide repeat-containing protein mitochondrial"/>
    <property type="match status" value="1"/>
</dbReference>
<name>A0AAV7ECA2_ARIFI</name>
<dbReference type="GO" id="GO:0003723">
    <property type="term" value="F:RNA binding"/>
    <property type="evidence" value="ECO:0007669"/>
    <property type="project" value="InterPro"/>
</dbReference>
<protein>
    <recommendedName>
        <fullName evidence="3">DYW domain-containing protein</fullName>
    </recommendedName>
</protein>
<dbReference type="InterPro" id="IPR046960">
    <property type="entry name" value="PPR_At4g14850-like_plant"/>
</dbReference>
<dbReference type="PANTHER" id="PTHR47926">
    <property type="entry name" value="PENTATRICOPEPTIDE REPEAT-CONTAINING PROTEIN"/>
    <property type="match status" value="1"/>
</dbReference>
<evidence type="ECO:0000313" key="4">
    <source>
        <dbReference type="EMBL" id="KAG9445720.1"/>
    </source>
</evidence>
<proteinExistence type="predicted"/>
<gene>
    <name evidence="4" type="ORF">H6P81_011848</name>
</gene>
<dbReference type="NCBIfam" id="TIGR00756">
    <property type="entry name" value="PPR"/>
    <property type="match status" value="4"/>
</dbReference>
<feature type="domain" description="DYW" evidence="3">
    <location>
        <begin position="686"/>
        <end position="778"/>
    </location>
</feature>
<keyword evidence="5" id="KW-1185">Reference proteome</keyword>
<evidence type="ECO:0000256" key="2">
    <source>
        <dbReference type="PROSITE-ProRule" id="PRU00708"/>
    </source>
</evidence>
<evidence type="ECO:0000256" key="1">
    <source>
        <dbReference type="ARBA" id="ARBA00022737"/>
    </source>
</evidence>
<evidence type="ECO:0000313" key="5">
    <source>
        <dbReference type="Proteomes" id="UP000825729"/>
    </source>
</evidence>
<dbReference type="GO" id="GO:0008270">
    <property type="term" value="F:zinc ion binding"/>
    <property type="evidence" value="ECO:0007669"/>
    <property type="project" value="InterPro"/>
</dbReference>
<dbReference type="Pfam" id="PF01535">
    <property type="entry name" value="PPR"/>
    <property type="match status" value="3"/>
</dbReference>
<dbReference type="PANTHER" id="PTHR47926:SF494">
    <property type="entry name" value="DYW DOMAIN-CONTAINING PROTEIN"/>
    <property type="match status" value="1"/>
</dbReference>
<dbReference type="Proteomes" id="UP000825729">
    <property type="component" value="Unassembled WGS sequence"/>
</dbReference>
<dbReference type="SUPFAM" id="SSF48452">
    <property type="entry name" value="TPR-like"/>
    <property type="match status" value="1"/>
</dbReference>
<dbReference type="PROSITE" id="PS51375">
    <property type="entry name" value="PPR"/>
    <property type="match status" value="4"/>
</dbReference>
<dbReference type="Pfam" id="PF14432">
    <property type="entry name" value="DYW_deaminase"/>
    <property type="match status" value="1"/>
</dbReference>
<accession>A0AAV7ECA2</accession>
<dbReference type="InterPro" id="IPR032867">
    <property type="entry name" value="DYW_dom"/>
</dbReference>
<evidence type="ECO:0000259" key="3">
    <source>
        <dbReference type="Pfam" id="PF14432"/>
    </source>
</evidence>
<dbReference type="EMBL" id="JAINDJ010000005">
    <property type="protein sequence ID" value="KAG9445720.1"/>
    <property type="molecule type" value="Genomic_DNA"/>
</dbReference>
<feature type="repeat" description="PPR" evidence="2">
    <location>
        <begin position="225"/>
        <end position="259"/>
    </location>
</feature>
<dbReference type="Gene3D" id="1.25.40.10">
    <property type="entry name" value="Tetratricopeptide repeat domain"/>
    <property type="match status" value="4"/>
</dbReference>
<dbReference type="InterPro" id="IPR002885">
    <property type="entry name" value="PPR_rpt"/>
</dbReference>
<organism evidence="4 5">
    <name type="scientific">Aristolochia fimbriata</name>
    <name type="common">White veined hardy Dutchman's pipe vine</name>
    <dbReference type="NCBI Taxonomy" id="158543"/>
    <lineage>
        <taxon>Eukaryota</taxon>
        <taxon>Viridiplantae</taxon>
        <taxon>Streptophyta</taxon>
        <taxon>Embryophyta</taxon>
        <taxon>Tracheophyta</taxon>
        <taxon>Spermatophyta</taxon>
        <taxon>Magnoliopsida</taxon>
        <taxon>Magnoliidae</taxon>
        <taxon>Piperales</taxon>
        <taxon>Aristolochiaceae</taxon>
        <taxon>Aristolochia</taxon>
    </lineage>
</organism>
<feature type="repeat" description="PPR" evidence="2">
    <location>
        <begin position="370"/>
        <end position="404"/>
    </location>
</feature>
<feature type="repeat" description="PPR" evidence="2">
    <location>
        <begin position="124"/>
        <end position="158"/>
    </location>
</feature>
<dbReference type="AlphaFoldDB" id="A0AAV7ECA2"/>
<dbReference type="Pfam" id="PF13041">
    <property type="entry name" value="PPR_2"/>
    <property type="match status" value="3"/>
</dbReference>